<accession>A0A9D3XZN5</accession>
<dbReference type="Gene3D" id="2.30.29.30">
    <property type="entry name" value="Pleckstrin-homology domain (PH domain)/Phosphotyrosine-binding domain (PTB)"/>
    <property type="match status" value="1"/>
</dbReference>
<evidence type="ECO:0000313" key="3">
    <source>
        <dbReference type="Proteomes" id="UP000828390"/>
    </source>
</evidence>
<proteinExistence type="predicted"/>
<evidence type="ECO:0000313" key="2">
    <source>
        <dbReference type="EMBL" id="KAH3691297.1"/>
    </source>
</evidence>
<name>A0A9D3XZN5_DREPO</name>
<organism evidence="2 3">
    <name type="scientific">Dreissena polymorpha</name>
    <name type="common">Zebra mussel</name>
    <name type="synonym">Mytilus polymorpha</name>
    <dbReference type="NCBI Taxonomy" id="45954"/>
    <lineage>
        <taxon>Eukaryota</taxon>
        <taxon>Metazoa</taxon>
        <taxon>Spiralia</taxon>
        <taxon>Lophotrochozoa</taxon>
        <taxon>Mollusca</taxon>
        <taxon>Bivalvia</taxon>
        <taxon>Autobranchia</taxon>
        <taxon>Heteroconchia</taxon>
        <taxon>Euheterodonta</taxon>
        <taxon>Imparidentia</taxon>
        <taxon>Neoheterodontei</taxon>
        <taxon>Myida</taxon>
        <taxon>Dreissenoidea</taxon>
        <taxon>Dreissenidae</taxon>
        <taxon>Dreissena</taxon>
    </lineage>
</organism>
<dbReference type="AlphaFoldDB" id="A0A9D3XZN5"/>
<evidence type="ECO:0000259" key="1">
    <source>
        <dbReference type="Pfam" id="PF02174"/>
    </source>
</evidence>
<dbReference type="EMBL" id="JAIWYP010000040">
    <property type="protein sequence ID" value="KAH3691297.1"/>
    <property type="molecule type" value="Genomic_DNA"/>
</dbReference>
<dbReference type="SUPFAM" id="SSF50729">
    <property type="entry name" value="PH domain-like"/>
    <property type="match status" value="1"/>
</dbReference>
<dbReference type="Pfam" id="PF02174">
    <property type="entry name" value="IRS"/>
    <property type="match status" value="1"/>
</dbReference>
<reference evidence="2" key="2">
    <citation type="submission" date="2020-11" db="EMBL/GenBank/DDBJ databases">
        <authorList>
            <person name="McCartney M.A."/>
            <person name="Auch B."/>
            <person name="Kono T."/>
            <person name="Mallez S."/>
            <person name="Becker A."/>
            <person name="Gohl D.M."/>
            <person name="Silverstein K.A.T."/>
            <person name="Koren S."/>
            <person name="Bechman K.B."/>
            <person name="Herman A."/>
            <person name="Abrahante J.E."/>
            <person name="Garbe J."/>
        </authorList>
    </citation>
    <scope>NUCLEOTIDE SEQUENCE</scope>
    <source>
        <strain evidence="2">Duluth1</strain>
        <tissue evidence="2">Whole animal</tissue>
    </source>
</reference>
<dbReference type="Proteomes" id="UP000828390">
    <property type="component" value="Unassembled WGS sequence"/>
</dbReference>
<protein>
    <recommendedName>
        <fullName evidence="1">IRS-type PTB domain-containing protein</fullName>
    </recommendedName>
</protein>
<feature type="domain" description="IRS-type PTB" evidence="1">
    <location>
        <begin position="221"/>
        <end position="290"/>
    </location>
</feature>
<keyword evidence="3" id="KW-1185">Reference proteome</keyword>
<dbReference type="SMART" id="SM01244">
    <property type="entry name" value="IRS"/>
    <property type="match status" value="1"/>
</dbReference>
<comment type="caution">
    <text evidence="2">The sequence shown here is derived from an EMBL/GenBank/DDBJ whole genome shotgun (WGS) entry which is preliminary data.</text>
</comment>
<dbReference type="InterPro" id="IPR011993">
    <property type="entry name" value="PH-like_dom_sf"/>
</dbReference>
<reference evidence="2" key="1">
    <citation type="journal article" date="2019" name="bioRxiv">
        <title>The Genome of the Zebra Mussel, Dreissena polymorpha: A Resource for Invasive Species Research.</title>
        <authorList>
            <person name="McCartney M.A."/>
            <person name="Auch B."/>
            <person name="Kono T."/>
            <person name="Mallez S."/>
            <person name="Zhang Y."/>
            <person name="Obille A."/>
            <person name="Becker A."/>
            <person name="Abrahante J.E."/>
            <person name="Garbe J."/>
            <person name="Badalamenti J.P."/>
            <person name="Herman A."/>
            <person name="Mangelson H."/>
            <person name="Liachko I."/>
            <person name="Sullivan S."/>
            <person name="Sone E.D."/>
            <person name="Koren S."/>
            <person name="Silverstein K.A.T."/>
            <person name="Beckman K.B."/>
            <person name="Gohl D.M."/>
        </authorList>
    </citation>
    <scope>NUCLEOTIDE SEQUENCE</scope>
    <source>
        <strain evidence="2">Duluth1</strain>
        <tissue evidence="2">Whole animal</tissue>
    </source>
</reference>
<dbReference type="InterPro" id="IPR002404">
    <property type="entry name" value="IRS_PTB"/>
</dbReference>
<gene>
    <name evidence="2" type="ORF">DPMN_192049</name>
</gene>
<sequence length="310" mass="35902">MCRNCAHVHNRFQLLKEDTMTTFTCMRNEVRNKASDVQTIIEKTESCARDKEEVINSNETSDFCIDQVSLFSARNDYSSPNTEPIVQNKWFSTPDCVPNNNQLYSTLAKDRLDAPYVRLRLLSESADMAENQEDNIYFQDEDVSFGHSVDQLKNNRPCGDYRLRKANSYYNKSEMSFHENSRINQDSRKGETLSNIYSDINDVTCISIQESLFDVSVLPRSLATKNKLVGERVIVVAPGKIIFLDKDTKAYRMTFPLEWIRCYGHNGDKLYFDVGKTHVFRKGKIFIQSNPQAIIQIRELIHKHCYTKKT</sequence>